<dbReference type="CDD" id="cd23334">
    <property type="entry name" value="beta-trefoil_FSCN_rpt1"/>
    <property type="match status" value="1"/>
</dbReference>
<dbReference type="FunFam" id="2.80.10.50:FF:000008">
    <property type="entry name" value="Fascin"/>
    <property type="match status" value="1"/>
</dbReference>
<keyword evidence="4 6" id="KW-0009">Actin-binding</keyword>
<dbReference type="SUPFAM" id="SSF50405">
    <property type="entry name" value="Actin-crosslinking proteins"/>
    <property type="match status" value="4"/>
</dbReference>
<evidence type="ECO:0000259" key="7">
    <source>
        <dbReference type="Pfam" id="PF06268"/>
    </source>
</evidence>
<evidence type="ECO:0000256" key="5">
    <source>
        <dbReference type="ARBA" id="ARBA00023212"/>
    </source>
</evidence>
<dbReference type="CDD" id="cd23335">
    <property type="entry name" value="beta-trefoil_FSCN_rpt2"/>
    <property type="match status" value="1"/>
</dbReference>
<dbReference type="FunFam" id="2.80.10.50:FF:000015">
    <property type="entry name" value="Fascin"/>
    <property type="match status" value="1"/>
</dbReference>
<evidence type="ECO:0000256" key="6">
    <source>
        <dbReference type="PIRNR" id="PIRNR005682"/>
    </source>
</evidence>
<dbReference type="PANTHER" id="PTHR10551:SF9">
    <property type="entry name" value="FASCIN-2"/>
    <property type="match status" value="1"/>
</dbReference>
<keyword evidence="5 6" id="KW-0206">Cytoskeleton</keyword>
<dbReference type="CDD" id="cd23337">
    <property type="entry name" value="beta-trefoil_FSCN_rpt4"/>
    <property type="match status" value="1"/>
</dbReference>
<reference evidence="9" key="1">
    <citation type="journal article" date="2010" name="Nature">
        <title>The Amphimedon queenslandica genome and the evolution of animal complexity.</title>
        <authorList>
            <person name="Srivastava M."/>
            <person name="Simakov O."/>
            <person name="Chapman J."/>
            <person name="Fahey B."/>
            <person name="Gauthier M.E."/>
            <person name="Mitros T."/>
            <person name="Richards G.S."/>
            <person name="Conaco C."/>
            <person name="Dacre M."/>
            <person name="Hellsten U."/>
            <person name="Larroux C."/>
            <person name="Putnam N.H."/>
            <person name="Stanke M."/>
            <person name="Adamska M."/>
            <person name="Darling A."/>
            <person name="Degnan S.M."/>
            <person name="Oakley T.H."/>
            <person name="Plachetzki D.C."/>
            <person name="Zhai Y."/>
            <person name="Adamski M."/>
            <person name="Calcino A."/>
            <person name="Cummins S.F."/>
            <person name="Goodstein D.M."/>
            <person name="Harris C."/>
            <person name="Jackson D.J."/>
            <person name="Leys S.P."/>
            <person name="Shu S."/>
            <person name="Woodcroft B.J."/>
            <person name="Vervoort M."/>
            <person name="Kosik K.S."/>
            <person name="Manning G."/>
            <person name="Degnan B.M."/>
            <person name="Rokhsar D.S."/>
        </authorList>
    </citation>
    <scope>NUCLEOTIDE SEQUENCE [LARGE SCALE GENOMIC DNA]</scope>
</reference>
<dbReference type="OMA" id="ECNKAIY"/>
<dbReference type="eggNOG" id="ENOG502QPRX">
    <property type="taxonomic scope" value="Eukaryota"/>
</dbReference>
<evidence type="ECO:0000256" key="4">
    <source>
        <dbReference type="ARBA" id="ARBA00023203"/>
    </source>
</evidence>
<gene>
    <name evidence="8" type="primary">100637990</name>
</gene>
<dbReference type="EnsemblMetazoa" id="XM_003382836.3">
    <property type="protein sequence ID" value="XP_003382884.1"/>
    <property type="gene ID" value="LOC100637990"/>
</dbReference>
<comment type="subcellular location">
    <subcellularLocation>
        <location evidence="1 6">Cytoplasm</location>
        <location evidence="1 6">Cytoskeleton</location>
    </subcellularLocation>
</comment>
<dbReference type="Proteomes" id="UP000007879">
    <property type="component" value="Unassembled WGS sequence"/>
</dbReference>
<dbReference type="Pfam" id="PF06268">
    <property type="entry name" value="Fascin"/>
    <property type="match status" value="4"/>
</dbReference>
<dbReference type="STRING" id="400682.A0A1X7VU79"/>
<protein>
    <recommendedName>
        <fullName evidence="6">Fascin</fullName>
    </recommendedName>
</protein>
<dbReference type="KEGG" id="aqu:100637990"/>
<evidence type="ECO:0000313" key="8">
    <source>
        <dbReference type="EnsemblMetazoa" id="Aqu2.1.43434_001"/>
    </source>
</evidence>
<dbReference type="FunCoup" id="A0A1X7VU79">
    <property type="interactions" value="650"/>
</dbReference>
<evidence type="ECO:0000256" key="3">
    <source>
        <dbReference type="ARBA" id="ARBA00022490"/>
    </source>
</evidence>
<dbReference type="PIRSF" id="PIRSF005682">
    <property type="entry name" value="Fascin"/>
    <property type="match status" value="1"/>
</dbReference>
<dbReference type="EnsemblMetazoa" id="Aqu2.1.43434_001">
    <property type="protein sequence ID" value="Aqu2.1.43434_001"/>
    <property type="gene ID" value="Aqu2.1.43434"/>
</dbReference>
<dbReference type="InterPro" id="IPR010431">
    <property type="entry name" value="Fascin"/>
</dbReference>
<dbReference type="CDD" id="cd23336">
    <property type="entry name" value="beta-trefoil_FSCN_rpt3"/>
    <property type="match status" value="1"/>
</dbReference>
<reference evidence="8" key="2">
    <citation type="submission" date="2017-05" db="UniProtKB">
        <authorList>
            <consortium name="EnsemblMetazoa"/>
        </authorList>
    </citation>
    <scope>IDENTIFICATION</scope>
</reference>
<dbReference type="GO" id="GO:0016477">
    <property type="term" value="P:cell migration"/>
    <property type="evidence" value="ECO:0007669"/>
    <property type="project" value="TreeGrafter"/>
</dbReference>
<sequence>MAVASAKSWTVGLINSANKFLTAEKFQFKVNANGTSLRKKQYWILEDAGSDMVAIKSSFGRYLGSDKDGKITADAEEVGDDNRFILETRDDGKVAIKSSKHGRYFGGTGDNLSGFDKEVSATSLWTIQLAIMPQLNLFNVNRKAYAHLDVTNNEIRVNEVIPWGFDSTISIDFHEGKYSIRAANGSYLECSGALVEKLNDNCLYTIVYRGTQVAFRDNAGKYLAGVGANAVLQSRKSSISKDELFTFEDTNPQITLIAFNKKYVSQRQGVEVRANQTDVTDDETFQIMAVDRSDLSGNVKWAVCNKKLKFWNSESNLVAKSNDFSSPDCQFSIVWQGPMVLFQANNGKYLKVTSNGQLSATGGVDDAECKFVLEIINHPILTLRSEFGFVGSKGASGILECNRSQYDVFRLKGNAGTYRFETSSGNQWKVEGDNILANAPGGSDFFIEFRAHTRMCIVAPNGKCIQSAQNGDFKPVADDVTPATLWEF</sequence>
<organism evidence="8">
    <name type="scientific">Amphimedon queenslandica</name>
    <name type="common">Sponge</name>
    <dbReference type="NCBI Taxonomy" id="400682"/>
    <lineage>
        <taxon>Eukaryota</taxon>
        <taxon>Metazoa</taxon>
        <taxon>Porifera</taxon>
        <taxon>Demospongiae</taxon>
        <taxon>Heteroscleromorpha</taxon>
        <taxon>Haplosclerida</taxon>
        <taxon>Niphatidae</taxon>
        <taxon>Amphimedon</taxon>
    </lineage>
</organism>
<name>A0A1X7VU79_AMPQE</name>
<dbReference type="InterPro" id="IPR024703">
    <property type="entry name" value="Fascin_metazoans"/>
</dbReference>
<dbReference type="InParanoid" id="A0A1X7VU79"/>
<dbReference type="OrthoDB" id="10259868at2759"/>
<dbReference type="InterPro" id="IPR022768">
    <property type="entry name" value="Fascin-like_dom"/>
</dbReference>
<feature type="domain" description="Fascin-like" evidence="7">
    <location>
        <begin position="388"/>
        <end position="488"/>
    </location>
</feature>
<evidence type="ECO:0000256" key="2">
    <source>
        <dbReference type="ARBA" id="ARBA00007415"/>
    </source>
</evidence>
<keyword evidence="9" id="KW-1185">Reference proteome</keyword>
<dbReference type="AlphaFoldDB" id="A0A1X7VU79"/>
<accession>A0A1X7VU79</accession>
<dbReference type="PANTHER" id="PTHR10551">
    <property type="entry name" value="FASCIN"/>
    <property type="match status" value="1"/>
</dbReference>
<dbReference type="GO" id="GO:0030674">
    <property type="term" value="F:protein-macromolecule adaptor activity"/>
    <property type="evidence" value="ECO:0007669"/>
    <property type="project" value="InterPro"/>
</dbReference>
<evidence type="ECO:0000313" key="9">
    <source>
        <dbReference type="Proteomes" id="UP000007879"/>
    </source>
</evidence>
<feature type="domain" description="Fascin-like" evidence="7">
    <location>
        <begin position="136"/>
        <end position="247"/>
    </location>
</feature>
<feature type="domain" description="Fascin-like" evidence="7">
    <location>
        <begin position="17"/>
        <end position="127"/>
    </location>
</feature>
<dbReference type="InterPro" id="IPR008999">
    <property type="entry name" value="Actin-crosslinking"/>
</dbReference>
<evidence type="ECO:0000256" key="1">
    <source>
        <dbReference type="ARBA" id="ARBA00004245"/>
    </source>
</evidence>
<dbReference type="GO" id="GO:0007163">
    <property type="term" value="P:establishment or maintenance of cell polarity"/>
    <property type="evidence" value="ECO:0007669"/>
    <property type="project" value="TreeGrafter"/>
</dbReference>
<dbReference type="GO" id="GO:0015629">
    <property type="term" value="C:actin cytoskeleton"/>
    <property type="evidence" value="ECO:0007669"/>
    <property type="project" value="TreeGrafter"/>
</dbReference>
<dbReference type="Gene3D" id="2.80.10.50">
    <property type="match status" value="4"/>
</dbReference>
<comment type="similarity">
    <text evidence="2 6">Belongs to the fascin family.</text>
</comment>
<feature type="domain" description="Fascin-like" evidence="7">
    <location>
        <begin position="260"/>
        <end position="361"/>
    </location>
</feature>
<proteinExistence type="inferred from homology"/>
<dbReference type="GO" id="GO:0051015">
    <property type="term" value="F:actin filament binding"/>
    <property type="evidence" value="ECO:0007669"/>
    <property type="project" value="InterPro"/>
</dbReference>
<dbReference type="GO" id="GO:0005737">
    <property type="term" value="C:cytoplasm"/>
    <property type="evidence" value="ECO:0007669"/>
    <property type="project" value="TreeGrafter"/>
</dbReference>
<keyword evidence="3 6" id="KW-0963">Cytoplasm</keyword>
<dbReference type="FunFam" id="2.80.10.50:FF:000010">
    <property type="entry name" value="Fascin"/>
    <property type="match status" value="1"/>
</dbReference>
<dbReference type="GO" id="GO:0051017">
    <property type="term" value="P:actin filament bundle assembly"/>
    <property type="evidence" value="ECO:0007669"/>
    <property type="project" value="TreeGrafter"/>
</dbReference>